<dbReference type="Pfam" id="PF00583">
    <property type="entry name" value="Acetyltransf_1"/>
    <property type="match status" value="1"/>
</dbReference>
<keyword evidence="3" id="KW-1185">Reference proteome</keyword>
<name>A0ABQ4ML55_9BACL</name>
<comment type="caution">
    <text evidence="2">The sequence shown here is derived from an EMBL/GenBank/DDBJ whole genome shotgun (WGS) entry which is preliminary data.</text>
</comment>
<dbReference type="EMBL" id="BOSM01000001">
    <property type="protein sequence ID" value="GIP56711.1"/>
    <property type="molecule type" value="Genomic_DNA"/>
</dbReference>
<evidence type="ECO:0000313" key="2">
    <source>
        <dbReference type="EMBL" id="GIP56711.1"/>
    </source>
</evidence>
<accession>A0ABQ4ML55</accession>
<evidence type="ECO:0000259" key="1">
    <source>
        <dbReference type="PROSITE" id="PS51186"/>
    </source>
</evidence>
<gene>
    <name evidence="2" type="ORF">J15TS10_05250</name>
</gene>
<proteinExistence type="predicted"/>
<dbReference type="Proteomes" id="UP000681290">
    <property type="component" value="Unassembled WGS sequence"/>
</dbReference>
<evidence type="ECO:0000313" key="3">
    <source>
        <dbReference type="Proteomes" id="UP000681290"/>
    </source>
</evidence>
<dbReference type="PANTHER" id="PTHR39173">
    <property type="entry name" value="ACETYLTRANSFERASE"/>
    <property type="match status" value="1"/>
</dbReference>
<dbReference type="RefSeq" id="WP_244996307.1">
    <property type="nucleotide sequence ID" value="NZ_BOSM01000001.1"/>
</dbReference>
<dbReference type="Gene3D" id="3.40.630.30">
    <property type="match status" value="1"/>
</dbReference>
<dbReference type="InterPro" id="IPR000182">
    <property type="entry name" value="GNAT_dom"/>
</dbReference>
<dbReference type="PANTHER" id="PTHR39173:SF1">
    <property type="entry name" value="ACETYLTRANSFERASE"/>
    <property type="match status" value="1"/>
</dbReference>
<feature type="domain" description="N-acetyltransferase" evidence="1">
    <location>
        <begin position="6"/>
        <end position="170"/>
    </location>
</feature>
<dbReference type="InterPro" id="IPR016181">
    <property type="entry name" value="Acyl_CoA_acyltransferase"/>
</dbReference>
<sequence>MIPIIVELKELSVNDSYDVYNMLKEIGLGENGFTNSFPLENYKTFSKSLLHYVEEANGIGIEEGRVPQTIFWLYIDEYPVAFGKLRHRLNEELLQYGGHIGYMVRSSERGKGYGKLMLKELLKAARDKKIEKVLITCDETNHRSRRVIESNRGELEGITNGVCKYWRTIL</sequence>
<dbReference type="PROSITE" id="PS51186">
    <property type="entry name" value="GNAT"/>
    <property type="match status" value="1"/>
</dbReference>
<organism evidence="2 3">
    <name type="scientific">Paenibacillus woosongensis</name>
    <dbReference type="NCBI Taxonomy" id="307580"/>
    <lineage>
        <taxon>Bacteria</taxon>
        <taxon>Bacillati</taxon>
        <taxon>Bacillota</taxon>
        <taxon>Bacilli</taxon>
        <taxon>Bacillales</taxon>
        <taxon>Paenibacillaceae</taxon>
        <taxon>Paenibacillus</taxon>
    </lineage>
</organism>
<dbReference type="SUPFAM" id="SSF55729">
    <property type="entry name" value="Acyl-CoA N-acyltransferases (Nat)"/>
    <property type="match status" value="1"/>
</dbReference>
<dbReference type="CDD" id="cd04301">
    <property type="entry name" value="NAT_SF"/>
    <property type="match status" value="1"/>
</dbReference>
<reference evidence="2 3" key="1">
    <citation type="submission" date="2021-03" db="EMBL/GenBank/DDBJ databases">
        <title>Antimicrobial resistance genes in bacteria isolated from Japanese honey, and their potential for conferring macrolide and lincosamide resistance in the American foulbrood pathogen Paenibacillus larvae.</title>
        <authorList>
            <person name="Okamoto M."/>
            <person name="Kumagai M."/>
            <person name="Kanamori H."/>
            <person name="Takamatsu D."/>
        </authorList>
    </citation>
    <scope>NUCLEOTIDE SEQUENCE [LARGE SCALE GENOMIC DNA]</scope>
    <source>
        <strain evidence="2 3">J15TS10</strain>
    </source>
</reference>
<protein>
    <submittedName>
        <fullName evidence="2">Acetyltransferase</fullName>
    </submittedName>
</protein>